<dbReference type="RefSeq" id="WP_208008717.1">
    <property type="nucleotide sequence ID" value="NZ_CP071796.1"/>
</dbReference>
<reference evidence="1" key="1">
    <citation type="submission" date="2021-03" db="EMBL/GenBank/DDBJ databases">
        <title>Ottowia sp. 27C isolated from the cloaca of a Giant Asian pond turtle (Heosemys grandis).</title>
        <authorList>
            <person name="Spergser J."/>
            <person name="Busse H.-J."/>
        </authorList>
    </citation>
    <scope>NUCLEOTIDE SEQUENCE</scope>
    <source>
        <strain evidence="1">27C</strain>
    </source>
</reference>
<gene>
    <name evidence="1" type="ORF">J1M35_18240</name>
</gene>
<proteinExistence type="predicted"/>
<protein>
    <recommendedName>
        <fullName evidence="3">Tail protein</fullName>
    </recommendedName>
</protein>
<evidence type="ECO:0000313" key="1">
    <source>
        <dbReference type="EMBL" id="QTD44964.1"/>
    </source>
</evidence>
<dbReference type="KEGG" id="otd:J1M35_18240"/>
<accession>A0A975CG71</accession>
<name>A0A975CG71_9BURK</name>
<evidence type="ECO:0008006" key="3">
    <source>
        <dbReference type="Google" id="ProtNLM"/>
    </source>
</evidence>
<evidence type="ECO:0000313" key="2">
    <source>
        <dbReference type="Proteomes" id="UP000663903"/>
    </source>
</evidence>
<dbReference type="AlphaFoldDB" id="A0A975CG71"/>
<keyword evidence="2" id="KW-1185">Reference proteome</keyword>
<organism evidence="1 2">
    <name type="scientific">Ottowia testudinis</name>
    <dbReference type="NCBI Taxonomy" id="2816950"/>
    <lineage>
        <taxon>Bacteria</taxon>
        <taxon>Pseudomonadati</taxon>
        <taxon>Pseudomonadota</taxon>
        <taxon>Betaproteobacteria</taxon>
        <taxon>Burkholderiales</taxon>
        <taxon>Comamonadaceae</taxon>
        <taxon>Ottowia</taxon>
    </lineage>
</organism>
<dbReference type="EMBL" id="CP071796">
    <property type="protein sequence ID" value="QTD44964.1"/>
    <property type="molecule type" value="Genomic_DNA"/>
</dbReference>
<dbReference type="Proteomes" id="UP000663903">
    <property type="component" value="Chromosome"/>
</dbReference>
<sequence>MNNGAAEGANTADTADLRFELPAATDAVRADLVFGASFEAPRNALNLQVVLPLPTARIHFIPPARVALQAILPLPAIRSLVLRPSVPLFVGGEPGTSRGATLPGLVCRGEVRYVSHTQRPTVGKTTALWQVALQTENGATQGQQDGHSGPVGWSTPWQQASSLPQGIAHPLPPVLVAIVEQRSSGMQQAARLHDATGFGHQDGSALPLLRLALFQDASRLRESTRFAHQDADRSKRAGRVSYWQMGRLLTQRQGTDFQSATAWPVGWAGRFEEAMRPPPGIRVRVVLPPPQVQACYTPSAHLLFGALTPGNEHLLFVCERKSPVPPPVSETVLVPIQKVYVVINEVRLYRWPDGLEVPVFSMSLSLDVASWCWGFDAQLPMQAEPLVMPSGTQSNAFGPVELLASVNGKEFRLLAEDISRERSFGEARIRVSGRGRHAVLAAPYAPVMSFGNTDARSARQLMDDVLMLNGISLGWTIDWDLADWSVPAGVFAHQGTWMEALNAIASSAGGYLHPHASDKRIRVRHRFPLAPWKWRDAAQPVKPDFVLPLDAISRESIRWLERPAYNRVFVSGQERGVLGQVTRAGTAGEVLAPMVVDSLITDAVAARQRGIAMLSDTGRQVEVNLRLPVFPETGIIEPGAFVQYRDGAVNRLGLVRSTQVEAGFPEVWQTIGVWSPVSVISP</sequence>